<sequence length="111" mass="12235">MLARGKAALGSKLLPRAAPPRALLCITNKGTGRSDFVTVLLPGHSLPDQHSDCPVEQGSCRLSISYAPRQSMPETKLWTDVLTLDRLADWRLVCDKAALALITDRRIRDQK</sequence>
<dbReference type="EMBL" id="ML996606">
    <property type="protein sequence ID" value="KAF2752590.1"/>
    <property type="molecule type" value="Genomic_DNA"/>
</dbReference>
<name>A0A6A6VQ15_9PEZI</name>
<evidence type="ECO:0000313" key="2">
    <source>
        <dbReference type="EMBL" id="KAF2752712.1"/>
    </source>
</evidence>
<keyword evidence="3" id="KW-1185">Reference proteome</keyword>
<dbReference type="GeneID" id="54481388"/>
<evidence type="ECO:0000313" key="3">
    <source>
        <dbReference type="Proteomes" id="UP000799437"/>
    </source>
</evidence>
<accession>A0A6A6VQ15</accession>
<proteinExistence type="predicted"/>
<evidence type="ECO:0000313" key="1">
    <source>
        <dbReference type="EMBL" id="KAF2752590.1"/>
    </source>
</evidence>
<dbReference type="AlphaFoldDB" id="A0A6A6VQ15"/>
<reference evidence="2" key="1">
    <citation type="journal article" date="2020" name="Stud. Mycol.">
        <title>101 Dothideomycetes genomes: a test case for predicting lifestyles and emergence of pathogens.</title>
        <authorList>
            <person name="Haridas S."/>
            <person name="Albert R."/>
            <person name="Binder M."/>
            <person name="Bloem J."/>
            <person name="Labutti K."/>
            <person name="Salamov A."/>
            <person name="Andreopoulos B."/>
            <person name="Baker S."/>
            <person name="Barry K."/>
            <person name="Bills G."/>
            <person name="Bluhm B."/>
            <person name="Cannon C."/>
            <person name="Castanera R."/>
            <person name="Culley D."/>
            <person name="Daum C."/>
            <person name="Ezra D."/>
            <person name="Gonzalez J."/>
            <person name="Henrissat B."/>
            <person name="Kuo A."/>
            <person name="Liang C."/>
            <person name="Lipzen A."/>
            <person name="Lutzoni F."/>
            <person name="Magnuson J."/>
            <person name="Mondo S."/>
            <person name="Nolan M."/>
            <person name="Ohm R."/>
            <person name="Pangilinan J."/>
            <person name="Park H.-J."/>
            <person name="Ramirez L."/>
            <person name="Alfaro M."/>
            <person name="Sun H."/>
            <person name="Tritt A."/>
            <person name="Yoshinaga Y."/>
            <person name="Zwiers L.-H."/>
            <person name="Turgeon B."/>
            <person name="Goodwin S."/>
            <person name="Spatafora J."/>
            <person name="Crous P."/>
            <person name="Grigoriev I."/>
        </authorList>
    </citation>
    <scope>NUCLEOTIDE SEQUENCE</scope>
    <source>
        <strain evidence="2">CBS 121739</strain>
    </source>
</reference>
<protein>
    <submittedName>
        <fullName evidence="2">Uncharacterized protein</fullName>
    </submittedName>
</protein>
<dbReference type="RefSeq" id="XP_033595163.1">
    <property type="nucleotide sequence ID" value="XM_033740334.1"/>
</dbReference>
<gene>
    <name evidence="2" type="ORF">EJ05DRAFT_268663</name>
    <name evidence="1" type="ORF">EJ05DRAFT_295081</name>
</gene>
<dbReference type="Proteomes" id="UP000799437">
    <property type="component" value="Unassembled WGS sequence"/>
</dbReference>
<organism evidence="2 3">
    <name type="scientific">Pseudovirgaria hyperparasitica</name>
    <dbReference type="NCBI Taxonomy" id="470096"/>
    <lineage>
        <taxon>Eukaryota</taxon>
        <taxon>Fungi</taxon>
        <taxon>Dikarya</taxon>
        <taxon>Ascomycota</taxon>
        <taxon>Pezizomycotina</taxon>
        <taxon>Dothideomycetes</taxon>
        <taxon>Dothideomycetes incertae sedis</taxon>
        <taxon>Acrospermales</taxon>
        <taxon>Acrospermaceae</taxon>
        <taxon>Pseudovirgaria</taxon>
    </lineage>
</organism>
<dbReference type="EMBL" id="ML996599">
    <property type="protein sequence ID" value="KAF2752712.1"/>
    <property type="molecule type" value="Genomic_DNA"/>
</dbReference>